<feature type="binding site" evidence="1">
    <location>
        <position position="226"/>
    </location>
    <ligand>
        <name>FAD</name>
        <dbReference type="ChEBI" id="CHEBI:57692"/>
        <note>ligand shared between neighboring subunits</note>
    </ligand>
</feature>
<dbReference type="GO" id="GO:0006231">
    <property type="term" value="P:dTMP biosynthetic process"/>
    <property type="evidence" value="ECO:0007669"/>
    <property type="project" value="UniProtKB-UniRule"/>
</dbReference>
<feature type="binding site" description="in other chain" evidence="1">
    <location>
        <position position="204"/>
    </location>
    <ligand>
        <name>dUMP</name>
        <dbReference type="ChEBI" id="CHEBI:246422"/>
        <note>ligand shared between dimeric partners</note>
    </ligand>
</feature>
<comment type="subunit">
    <text evidence="1">Homotetramer.</text>
</comment>
<evidence type="ECO:0000313" key="3">
    <source>
        <dbReference type="Proteomes" id="UP000184066"/>
    </source>
</evidence>
<dbReference type="NCBIfam" id="TIGR02170">
    <property type="entry name" value="thyX"/>
    <property type="match status" value="1"/>
</dbReference>
<evidence type="ECO:0000256" key="1">
    <source>
        <dbReference type="HAMAP-Rule" id="MF_01408"/>
    </source>
</evidence>
<dbReference type="UniPathway" id="UPA00575"/>
<keyword evidence="3" id="KW-1185">Reference proteome</keyword>
<dbReference type="GO" id="GO:0050797">
    <property type="term" value="F:thymidylate synthase (FAD) activity"/>
    <property type="evidence" value="ECO:0007669"/>
    <property type="project" value="UniProtKB-UniRule"/>
</dbReference>
<dbReference type="RefSeq" id="WP_072748285.1">
    <property type="nucleotide sequence ID" value="NZ_FOHL01000010.1"/>
</dbReference>
<keyword evidence="1" id="KW-0285">Flavoprotein</keyword>
<dbReference type="CDD" id="cd20175">
    <property type="entry name" value="ThyX"/>
    <property type="match status" value="1"/>
</dbReference>
<dbReference type="AlphaFoldDB" id="A0A1M7TYN8"/>
<keyword evidence="1" id="KW-0489">Methyltransferase</keyword>
<feature type="binding site" evidence="1">
    <location>
        <begin position="112"/>
        <end position="114"/>
    </location>
    <ligand>
        <name>FAD</name>
        <dbReference type="ChEBI" id="CHEBI:57692"/>
        <note>ligand shared between neighboring subunits</note>
    </ligand>
</feature>
<dbReference type="GO" id="GO:0006235">
    <property type="term" value="P:dTTP biosynthetic process"/>
    <property type="evidence" value="ECO:0007669"/>
    <property type="project" value="UniProtKB-UniRule"/>
</dbReference>
<sequence>MPLTPEQQAQIDAARARPNQTLRAVAPGLEARLYQATPVLDHGFVRVVDYMGDDAAIVQAARVSYGAGTRKARDDAGLIRYLMRHWHSTPFEMCEIKLHVKLPIFVARQWIRHRTANVNEYSARYSVMDREFYIPAPEHLAAQAATNRQGRGEALEGEEAAEVLRLLREDAARCYEDYERMLNQTIDGRVLDPARKGLARELARMNLTQNIYTQWYWKTDLHNLFHFLRLRADPHAQHEIRVYAEAICDIVRDWVPLAWAAFEEYRLHGAQFSRTGMACLRRMLAGERVTQENSGMSPGEWREFRAALDPEGRLP</sequence>
<organism evidence="2 3">
    <name type="scientific">Oceanicella actignis</name>
    <dbReference type="NCBI Taxonomy" id="1189325"/>
    <lineage>
        <taxon>Bacteria</taxon>
        <taxon>Pseudomonadati</taxon>
        <taxon>Pseudomonadota</taxon>
        <taxon>Alphaproteobacteria</taxon>
        <taxon>Rhodobacterales</taxon>
        <taxon>Paracoccaceae</taxon>
        <taxon>Oceanicella</taxon>
    </lineage>
</organism>
<protein>
    <recommendedName>
        <fullName evidence="1">Flavin-dependent thymidylate synthase</fullName>
        <shortName evidence="1">FDTS</shortName>
        <ecNumber evidence="1">2.1.1.148</ecNumber>
    </recommendedName>
    <alternativeName>
        <fullName evidence="1">FAD-dependent thymidylate synthase</fullName>
    </alternativeName>
    <alternativeName>
        <fullName evidence="1">Thymidylate synthase ThyX</fullName>
        <shortName evidence="1">TS</shortName>
        <shortName evidence="1">TSase</shortName>
    </alternativeName>
</protein>
<feature type="binding site" evidence="1">
    <location>
        <position position="89"/>
    </location>
    <ligand>
        <name>FAD</name>
        <dbReference type="ChEBI" id="CHEBI:57692"/>
        <note>ligand shared between neighboring subunits</note>
    </ligand>
</feature>
<comment type="catalytic activity">
    <reaction evidence="1">
        <text>dUMP + (6R)-5,10-methylene-5,6,7,8-tetrahydrofolate + NADPH + H(+) = dTMP + (6S)-5,6,7,8-tetrahydrofolate + NADP(+)</text>
        <dbReference type="Rhea" id="RHEA:29043"/>
        <dbReference type="ChEBI" id="CHEBI:15378"/>
        <dbReference type="ChEBI" id="CHEBI:15636"/>
        <dbReference type="ChEBI" id="CHEBI:57453"/>
        <dbReference type="ChEBI" id="CHEBI:57783"/>
        <dbReference type="ChEBI" id="CHEBI:58349"/>
        <dbReference type="ChEBI" id="CHEBI:63528"/>
        <dbReference type="ChEBI" id="CHEBI:246422"/>
        <dbReference type="EC" id="2.1.1.148"/>
    </reaction>
</comment>
<dbReference type="GO" id="GO:0032259">
    <property type="term" value="P:methylation"/>
    <property type="evidence" value="ECO:0007669"/>
    <property type="project" value="UniProtKB-KW"/>
</dbReference>
<feature type="binding site" evidence="1">
    <location>
        <begin position="109"/>
        <end position="112"/>
    </location>
    <ligand>
        <name>dUMP</name>
        <dbReference type="ChEBI" id="CHEBI:246422"/>
        <note>ligand shared between dimeric partners</note>
    </ligand>
</feature>
<dbReference type="InterPro" id="IPR003669">
    <property type="entry name" value="Thymidylate_synthase_ThyX"/>
</dbReference>
<proteinExistence type="inferred from homology"/>
<keyword evidence="1" id="KW-0521">NADP</keyword>
<feature type="binding site" evidence="1">
    <location>
        <begin position="220"/>
        <end position="222"/>
    </location>
    <ligand>
        <name>FAD</name>
        <dbReference type="ChEBI" id="CHEBI:57692"/>
        <note>ligand shared between neighboring subunits</note>
    </ligand>
</feature>
<comment type="similarity">
    <text evidence="1">Belongs to the thymidylate synthase ThyX family.</text>
</comment>
<comment type="cofactor">
    <cofactor evidence="1">
        <name>FAD</name>
        <dbReference type="ChEBI" id="CHEBI:57692"/>
    </cofactor>
    <text evidence="1">Binds 4 FAD per tetramer. Each FAD binding site is formed by three monomers.</text>
</comment>
<accession>A0A1M7TYN8</accession>
<dbReference type="PROSITE" id="PS51331">
    <property type="entry name" value="THYX"/>
    <property type="match status" value="1"/>
</dbReference>
<comment type="pathway">
    <text evidence="1">Pyrimidine metabolism; dTTP biosynthesis.</text>
</comment>
<dbReference type="HAMAP" id="MF_01408">
    <property type="entry name" value="ThyX"/>
    <property type="match status" value="1"/>
</dbReference>
<dbReference type="SUPFAM" id="SSF69796">
    <property type="entry name" value="Thymidylate synthase-complementing protein Thy1"/>
    <property type="match status" value="1"/>
</dbReference>
<comment type="function">
    <text evidence="1">Catalyzes the reductive methylation of 2'-deoxyuridine-5'-monophosphate (dUMP) to 2'-deoxythymidine-5'-monophosphate (dTMP) while utilizing 5,10-methylenetetrahydrofolate (mTHF) as the methyl donor, and NADPH and FADH(2) as the reductant.</text>
</comment>
<evidence type="ECO:0000313" key="2">
    <source>
        <dbReference type="EMBL" id="SHN75795.1"/>
    </source>
</evidence>
<dbReference type="EMBL" id="FRDL01000011">
    <property type="protein sequence ID" value="SHN75795.1"/>
    <property type="molecule type" value="Genomic_DNA"/>
</dbReference>
<dbReference type="PANTHER" id="PTHR34934:SF1">
    <property type="entry name" value="FLAVIN-DEPENDENT THYMIDYLATE SYNTHASE"/>
    <property type="match status" value="1"/>
</dbReference>
<dbReference type="STRING" id="1189325.SAMN04488119_110114"/>
<keyword evidence="1" id="KW-0274">FAD</keyword>
<dbReference type="InterPro" id="IPR036098">
    <property type="entry name" value="Thymidylate_synthase_ThyX_sf"/>
</dbReference>
<gene>
    <name evidence="1" type="primary">thyX</name>
    <name evidence="2" type="ORF">SAMN05216200_111114</name>
</gene>
<dbReference type="Gene3D" id="3.30.1360.170">
    <property type="match status" value="1"/>
</dbReference>
<dbReference type="OrthoDB" id="9774464at2"/>
<feature type="binding site" description="in other chain" evidence="1">
    <location>
        <begin position="120"/>
        <end position="124"/>
    </location>
    <ligand>
        <name>dUMP</name>
        <dbReference type="ChEBI" id="CHEBI:246422"/>
        <note>ligand shared between dimeric partners</note>
    </ligand>
</feature>
<dbReference type="GO" id="GO:0070402">
    <property type="term" value="F:NADPH binding"/>
    <property type="evidence" value="ECO:0007669"/>
    <property type="project" value="TreeGrafter"/>
</dbReference>
<dbReference type="Pfam" id="PF02511">
    <property type="entry name" value="Thy1"/>
    <property type="match status" value="1"/>
</dbReference>
<dbReference type="GO" id="GO:0004799">
    <property type="term" value="F:thymidylate synthase activity"/>
    <property type="evidence" value="ECO:0007669"/>
    <property type="project" value="TreeGrafter"/>
</dbReference>
<dbReference type="EC" id="2.1.1.148" evidence="1"/>
<dbReference type="Proteomes" id="UP000184066">
    <property type="component" value="Unassembled WGS sequence"/>
</dbReference>
<dbReference type="PANTHER" id="PTHR34934">
    <property type="entry name" value="FLAVIN-DEPENDENT THYMIDYLATE SYNTHASE"/>
    <property type="match status" value="1"/>
</dbReference>
<dbReference type="GO" id="GO:0050660">
    <property type="term" value="F:flavin adenine dinucleotide binding"/>
    <property type="evidence" value="ECO:0007669"/>
    <property type="project" value="UniProtKB-UniRule"/>
</dbReference>
<keyword evidence="1" id="KW-0545">Nucleotide biosynthesis</keyword>
<feature type="binding site" evidence="1">
    <location>
        <position position="231"/>
    </location>
    <ligand>
        <name>dUMP</name>
        <dbReference type="ChEBI" id="CHEBI:246422"/>
        <note>ligand shared between dimeric partners</note>
    </ligand>
</feature>
<name>A0A1M7TYN8_9RHOB</name>
<feature type="active site" description="Involved in ionization of N3 of dUMP, leading to its activation" evidence="1">
    <location>
        <position position="231"/>
    </location>
</feature>
<feature type="binding site" evidence="1">
    <location>
        <position position="120"/>
    </location>
    <ligand>
        <name>FAD</name>
        <dbReference type="ChEBI" id="CHEBI:57692"/>
        <note>ligand shared between neighboring subunits</note>
    </ligand>
</feature>
<keyword evidence="1" id="KW-0808">Transferase</keyword>
<reference evidence="2 3" key="1">
    <citation type="submission" date="2016-12" db="EMBL/GenBank/DDBJ databases">
        <authorList>
            <person name="Song W.-J."/>
            <person name="Kurnit D.M."/>
        </authorList>
    </citation>
    <scope>NUCLEOTIDE SEQUENCE [LARGE SCALE GENOMIC DNA]</scope>
    <source>
        <strain evidence="2 3">CGMCC 1.10808</strain>
    </source>
</reference>